<accession>A0A914QQX4</accession>
<evidence type="ECO:0000313" key="3">
    <source>
        <dbReference type="Proteomes" id="UP000887578"/>
    </source>
</evidence>
<reference evidence="4" key="1">
    <citation type="submission" date="2022-11" db="UniProtKB">
        <authorList>
            <consortium name="WormBaseParasite"/>
        </authorList>
    </citation>
    <scope>IDENTIFICATION</scope>
</reference>
<dbReference type="PANTHER" id="PTHR31327">
    <property type="entry name" value="SPERM MEIOSIS PDZ DOMAIN CONTAINING PROTEINS-RELATED"/>
    <property type="match status" value="1"/>
</dbReference>
<dbReference type="Gene3D" id="2.30.42.10">
    <property type="match status" value="1"/>
</dbReference>
<dbReference type="PANTHER" id="PTHR31327:SF7">
    <property type="entry name" value="PDZ DOMAIN-CONTAINING PROTEIN"/>
    <property type="match status" value="1"/>
</dbReference>
<evidence type="ECO:0000256" key="1">
    <source>
        <dbReference type="SAM" id="MobiDB-lite"/>
    </source>
</evidence>
<protein>
    <submittedName>
        <fullName evidence="4">PDZ domain-containing protein</fullName>
    </submittedName>
</protein>
<evidence type="ECO:0000313" key="4">
    <source>
        <dbReference type="WBParaSite" id="PDA_v2.g6161.t1"/>
    </source>
</evidence>
<sequence length="197" mass="21631">MGGNETPPNNNTSDNDELNEVKGKLGFNERPGFEAILIKIVYRKGPKLGLIIRNYENCVMISRLDAGSLCAEKLIVGDRLVAVDGEAAKDREQTKKIILKGFSKRRKCTFLIERPQSSEAKLWAKTAILSSSTRTSSTAPREKHKWKLMTAQQRQAAKLLAAKEARNLPQNEASSSALSSNAVSASGGKNDSQRKDD</sequence>
<dbReference type="Proteomes" id="UP000887578">
    <property type="component" value="Unplaced"/>
</dbReference>
<feature type="domain" description="PDZ" evidence="2">
    <location>
        <begin position="37"/>
        <end position="90"/>
    </location>
</feature>
<dbReference type="AlphaFoldDB" id="A0A914QQX4"/>
<dbReference type="SUPFAM" id="SSF50156">
    <property type="entry name" value="PDZ domain-like"/>
    <property type="match status" value="1"/>
</dbReference>
<dbReference type="PROSITE" id="PS50106">
    <property type="entry name" value="PDZ"/>
    <property type="match status" value="1"/>
</dbReference>
<organism evidence="3 4">
    <name type="scientific">Panagrolaimus davidi</name>
    <dbReference type="NCBI Taxonomy" id="227884"/>
    <lineage>
        <taxon>Eukaryota</taxon>
        <taxon>Metazoa</taxon>
        <taxon>Ecdysozoa</taxon>
        <taxon>Nematoda</taxon>
        <taxon>Chromadorea</taxon>
        <taxon>Rhabditida</taxon>
        <taxon>Tylenchina</taxon>
        <taxon>Panagrolaimomorpha</taxon>
        <taxon>Panagrolaimoidea</taxon>
        <taxon>Panagrolaimidae</taxon>
        <taxon>Panagrolaimus</taxon>
    </lineage>
</organism>
<proteinExistence type="predicted"/>
<feature type="region of interest" description="Disordered" evidence="1">
    <location>
        <begin position="164"/>
        <end position="197"/>
    </location>
</feature>
<dbReference type="WBParaSite" id="PDA_v2.g6161.t1">
    <property type="protein sequence ID" value="PDA_v2.g6161.t1"/>
    <property type="gene ID" value="PDA_v2.g6161"/>
</dbReference>
<dbReference type="InterPro" id="IPR036034">
    <property type="entry name" value="PDZ_sf"/>
</dbReference>
<dbReference type="InterPro" id="IPR040264">
    <property type="entry name" value="T15H9.4-like"/>
</dbReference>
<dbReference type="InterPro" id="IPR001478">
    <property type="entry name" value="PDZ"/>
</dbReference>
<evidence type="ECO:0000259" key="2">
    <source>
        <dbReference type="PROSITE" id="PS50106"/>
    </source>
</evidence>
<keyword evidence="3" id="KW-1185">Reference proteome</keyword>
<feature type="compositionally biased region" description="Low complexity" evidence="1">
    <location>
        <begin position="173"/>
        <end position="186"/>
    </location>
</feature>
<dbReference type="SMART" id="SM00228">
    <property type="entry name" value="PDZ"/>
    <property type="match status" value="1"/>
</dbReference>
<name>A0A914QQX4_9BILA</name>